<keyword evidence="3" id="KW-1185">Reference proteome</keyword>
<dbReference type="PANTHER" id="PTHR43610">
    <property type="entry name" value="BLL6696 PROTEIN"/>
    <property type="match status" value="1"/>
</dbReference>
<dbReference type="SUPFAM" id="SSF55729">
    <property type="entry name" value="Acyl-CoA N-acyltransferases (Nat)"/>
    <property type="match status" value="1"/>
</dbReference>
<protein>
    <submittedName>
        <fullName evidence="2">GNAT family N-acetyltransferase</fullName>
    </submittedName>
</protein>
<dbReference type="PROSITE" id="PS51186">
    <property type="entry name" value="GNAT"/>
    <property type="match status" value="1"/>
</dbReference>
<accession>A0ABS1K610</accession>
<reference evidence="2 3" key="1">
    <citation type="submission" date="2021-01" db="EMBL/GenBank/DDBJ databases">
        <title>Genome public.</title>
        <authorList>
            <person name="Liu C."/>
            <person name="Sun Q."/>
        </authorList>
    </citation>
    <scope>NUCLEOTIDE SEQUENCE [LARGE SCALE GENOMIC DNA]</scope>
    <source>
        <strain evidence="2 3">JC656</strain>
    </source>
</reference>
<name>A0ABS1K610_9MICC</name>
<dbReference type="InterPro" id="IPR016181">
    <property type="entry name" value="Acyl_CoA_acyltransferase"/>
</dbReference>
<dbReference type="Pfam" id="PF13302">
    <property type="entry name" value="Acetyltransf_3"/>
    <property type="match status" value="1"/>
</dbReference>
<proteinExistence type="predicted"/>
<comment type="caution">
    <text evidence="2">The sequence shown here is derived from an EMBL/GenBank/DDBJ whole genome shotgun (WGS) entry which is preliminary data.</text>
</comment>
<dbReference type="EMBL" id="JAERRC010000035">
    <property type="protein sequence ID" value="MBL0706787.1"/>
    <property type="molecule type" value="Genomic_DNA"/>
</dbReference>
<evidence type="ECO:0000259" key="1">
    <source>
        <dbReference type="PROSITE" id="PS51186"/>
    </source>
</evidence>
<dbReference type="PANTHER" id="PTHR43610:SF1">
    <property type="entry name" value="N-ACETYLTRANSFERASE DOMAIN-CONTAINING PROTEIN"/>
    <property type="match status" value="1"/>
</dbReference>
<sequence length="203" mass="21887">MHHELTLAGHGVRLLPLSPLHAEHLFSHIDASLWSGMAAPRPESVEDLAALFAARLDDPAALPFAAAHEPTGTLVGATGLYDVDLARGRAEVGGTFFARPFWGSGVNAASKLLVMGHAFEDLRLSRVAFRVDTRNGRSAKALAKLGAVYEGTLRAYRPHHDGGRSDTAVFSVLEPEWPMVRTRLVARLTPRESPRDLSPVDAA</sequence>
<evidence type="ECO:0000313" key="2">
    <source>
        <dbReference type="EMBL" id="MBL0706787.1"/>
    </source>
</evidence>
<gene>
    <name evidence="2" type="ORF">JJE72_14925</name>
</gene>
<dbReference type="Proteomes" id="UP000639051">
    <property type="component" value="Unassembled WGS sequence"/>
</dbReference>
<organism evidence="2 3">
    <name type="scientific">Sinomonas cellulolyticus</name>
    <dbReference type="NCBI Taxonomy" id="2801916"/>
    <lineage>
        <taxon>Bacteria</taxon>
        <taxon>Bacillati</taxon>
        <taxon>Actinomycetota</taxon>
        <taxon>Actinomycetes</taxon>
        <taxon>Micrococcales</taxon>
        <taxon>Micrococcaceae</taxon>
        <taxon>Sinomonas</taxon>
    </lineage>
</organism>
<dbReference type="InterPro" id="IPR000182">
    <property type="entry name" value="GNAT_dom"/>
</dbReference>
<feature type="domain" description="N-acetyltransferase" evidence="1">
    <location>
        <begin position="12"/>
        <end position="184"/>
    </location>
</feature>
<dbReference type="RefSeq" id="WP_189694701.1">
    <property type="nucleotide sequence ID" value="NZ_BNCM01000012.1"/>
</dbReference>
<dbReference type="Gene3D" id="3.40.630.30">
    <property type="match status" value="1"/>
</dbReference>
<evidence type="ECO:0000313" key="3">
    <source>
        <dbReference type="Proteomes" id="UP000639051"/>
    </source>
</evidence>